<reference evidence="2" key="1">
    <citation type="submission" date="2016-10" db="EMBL/GenBank/DDBJ databases">
        <authorList>
            <person name="Varghese N."/>
        </authorList>
    </citation>
    <scope>NUCLEOTIDE SEQUENCE [LARGE SCALE GENOMIC DNA]</scope>
    <source>
        <strain evidence="2">HL 19</strain>
    </source>
</reference>
<dbReference type="AlphaFoldDB" id="A0A0P9ECH3"/>
<dbReference type="RefSeq" id="WP_054965912.1">
    <property type="nucleotide sequence ID" value="NZ_FMUN01000003.1"/>
</dbReference>
<dbReference type="STRING" id="381306.AN478_07015"/>
<dbReference type="Proteomes" id="UP000183104">
    <property type="component" value="Unassembled WGS sequence"/>
</dbReference>
<keyword evidence="2" id="KW-1185">Reference proteome</keyword>
<evidence type="ECO:0000313" key="1">
    <source>
        <dbReference type="EMBL" id="SCY09197.1"/>
    </source>
</evidence>
<protein>
    <submittedName>
        <fullName evidence="1">Uncharacterized protein</fullName>
    </submittedName>
</protein>
<dbReference type="EMBL" id="FMUN01000003">
    <property type="protein sequence ID" value="SCY09197.1"/>
    <property type="molecule type" value="Genomic_DNA"/>
</dbReference>
<sequence>MKDLNWTRALEMAGEGDLEEIEAVLPFDANPEGGHASIIGTMAGTPVSIRPNQDAPEEVPEWKLPKTERSWSLADADWLARLLRGEDLTVWTATQQESALDDLDAALDRLRRSRDALPGYQGTDLDWAVASLRLAIVEAERARERILAGEAKESNGDGPQ</sequence>
<accession>A0A0P9ECH3</accession>
<gene>
    <name evidence="1" type="ORF">SAMN05661077_1163</name>
</gene>
<evidence type="ECO:0000313" key="2">
    <source>
        <dbReference type="Proteomes" id="UP000183104"/>
    </source>
</evidence>
<name>A0A0P9ECH3_9GAMM</name>
<organism evidence="1 2">
    <name type="scientific">Thiohalorhabdus denitrificans</name>
    <dbReference type="NCBI Taxonomy" id="381306"/>
    <lineage>
        <taxon>Bacteria</taxon>
        <taxon>Pseudomonadati</taxon>
        <taxon>Pseudomonadota</taxon>
        <taxon>Gammaproteobacteria</taxon>
        <taxon>Thiohalorhabdales</taxon>
        <taxon>Thiohalorhabdaceae</taxon>
        <taxon>Thiohalorhabdus</taxon>
    </lineage>
</organism>
<proteinExistence type="predicted"/>